<gene>
    <name evidence="11" type="ORF">CYLTODRAFT_353821</name>
</gene>
<dbReference type="EMBL" id="KN880533">
    <property type="protein sequence ID" value="KIY67181.1"/>
    <property type="molecule type" value="Genomic_DNA"/>
</dbReference>
<dbReference type="GO" id="GO:0005634">
    <property type="term" value="C:nucleus"/>
    <property type="evidence" value="ECO:0007669"/>
    <property type="project" value="UniProtKB-SubCell"/>
</dbReference>
<dbReference type="AlphaFoldDB" id="A0A0D7BCD0"/>
<evidence type="ECO:0000256" key="9">
    <source>
        <dbReference type="SAM" id="MobiDB-lite"/>
    </source>
</evidence>
<evidence type="ECO:0000256" key="7">
    <source>
        <dbReference type="ARBA" id="ARBA00022853"/>
    </source>
</evidence>
<dbReference type="InterPro" id="IPR039977">
    <property type="entry name" value="Suv4-20/Set9"/>
</dbReference>
<dbReference type="GO" id="GO:0032259">
    <property type="term" value="P:methylation"/>
    <property type="evidence" value="ECO:0007669"/>
    <property type="project" value="UniProtKB-KW"/>
</dbReference>
<dbReference type="PANTHER" id="PTHR12977">
    <property type="entry name" value="SUPPRESSOR OF VARIEGATION 4-20-RELATED"/>
    <property type="match status" value="1"/>
</dbReference>
<feature type="domain" description="SET" evidence="10">
    <location>
        <begin position="74"/>
        <end position="198"/>
    </location>
</feature>
<evidence type="ECO:0000256" key="5">
    <source>
        <dbReference type="ARBA" id="ARBA00022679"/>
    </source>
</evidence>
<dbReference type="SUPFAM" id="SSF82199">
    <property type="entry name" value="SET domain"/>
    <property type="match status" value="1"/>
</dbReference>
<evidence type="ECO:0000256" key="4">
    <source>
        <dbReference type="ARBA" id="ARBA00022603"/>
    </source>
</evidence>
<sequence>MDPNRTLPKAIPEEVLAITRRYVKDGRNPALEEAVTALLQLDAVKRYLHHASQAKVNTFGTHASRYLALYDPSGSVEIAHTSRYSHRTGKSELCVLATRPLPAKFELKDLTGSLAVLTDEEDEELKRTNPGARGTSVRRDFSVIFLENRNKSALFLGPARFVNHDCDPNSELYRKNKSIVFRTLRPIKVGEEITASYGPSYFGRQNKHCLCETCERAGLGGYSPKSKGTTDSDSDSETEATECPKSGDTVSIPAGQENFKCTRRGAYHRSMEDAGEDDEDETDATTSKSASPEADDKPLTRHRKKEAEQQARAARLAKSKGRKATSYATPVMEDDLSQTPVIPCDEDGNPLPLCCTCRNIVPIISVDGETVWGLDESQCPR</sequence>
<keyword evidence="7" id="KW-0156">Chromatin regulator</keyword>
<dbReference type="InterPro" id="IPR001214">
    <property type="entry name" value="SET_dom"/>
</dbReference>
<feature type="region of interest" description="Disordered" evidence="9">
    <location>
        <begin position="221"/>
        <end position="255"/>
    </location>
</feature>
<dbReference type="Pfam" id="PF00856">
    <property type="entry name" value="SET"/>
    <property type="match status" value="1"/>
</dbReference>
<proteinExistence type="predicted"/>
<name>A0A0D7BCD0_9AGAR</name>
<accession>A0A0D7BCD0</accession>
<evidence type="ECO:0000313" key="11">
    <source>
        <dbReference type="EMBL" id="KIY67181.1"/>
    </source>
</evidence>
<protein>
    <recommendedName>
        <fullName evidence="10">SET domain-containing protein</fullName>
    </recommendedName>
</protein>
<dbReference type="Proteomes" id="UP000054007">
    <property type="component" value="Unassembled WGS sequence"/>
</dbReference>
<dbReference type="PROSITE" id="PS50280">
    <property type="entry name" value="SET"/>
    <property type="match status" value="1"/>
</dbReference>
<keyword evidence="3" id="KW-0158">Chromosome</keyword>
<dbReference type="CDD" id="cd10524">
    <property type="entry name" value="SET_Suv4-20-like"/>
    <property type="match status" value="1"/>
</dbReference>
<keyword evidence="4" id="KW-0489">Methyltransferase</keyword>
<organism evidence="11 12">
    <name type="scientific">Cylindrobasidium torrendii FP15055 ss-10</name>
    <dbReference type="NCBI Taxonomy" id="1314674"/>
    <lineage>
        <taxon>Eukaryota</taxon>
        <taxon>Fungi</taxon>
        <taxon>Dikarya</taxon>
        <taxon>Basidiomycota</taxon>
        <taxon>Agaricomycotina</taxon>
        <taxon>Agaricomycetes</taxon>
        <taxon>Agaricomycetidae</taxon>
        <taxon>Agaricales</taxon>
        <taxon>Marasmiineae</taxon>
        <taxon>Physalacriaceae</taxon>
        <taxon>Cylindrobasidium</taxon>
    </lineage>
</organism>
<reference evidence="11 12" key="1">
    <citation type="journal article" date="2015" name="Fungal Genet. Biol.">
        <title>Evolution of novel wood decay mechanisms in Agaricales revealed by the genome sequences of Fistulina hepatica and Cylindrobasidium torrendii.</title>
        <authorList>
            <person name="Floudas D."/>
            <person name="Held B.W."/>
            <person name="Riley R."/>
            <person name="Nagy L.G."/>
            <person name="Koehler G."/>
            <person name="Ransdell A.S."/>
            <person name="Younus H."/>
            <person name="Chow J."/>
            <person name="Chiniquy J."/>
            <person name="Lipzen A."/>
            <person name="Tritt A."/>
            <person name="Sun H."/>
            <person name="Haridas S."/>
            <person name="LaButti K."/>
            <person name="Ohm R.A."/>
            <person name="Kues U."/>
            <person name="Blanchette R.A."/>
            <person name="Grigoriev I.V."/>
            <person name="Minto R.E."/>
            <person name="Hibbett D.S."/>
        </authorList>
    </citation>
    <scope>NUCLEOTIDE SEQUENCE [LARGE SCALE GENOMIC DNA]</scope>
    <source>
        <strain evidence="11 12">FP15055 ss-10</strain>
    </source>
</reference>
<dbReference type="InterPro" id="IPR046341">
    <property type="entry name" value="SET_dom_sf"/>
</dbReference>
<dbReference type="GO" id="GO:0042799">
    <property type="term" value="F:histone H4K20 methyltransferase activity"/>
    <property type="evidence" value="ECO:0007669"/>
    <property type="project" value="TreeGrafter"/>
</dbReference>
<keyword evidence="8" id="KW-0539">Nucleus</keyword>
<comment type="subcellular location">
    <subcellularLocation>
        <location evidence="2">Chromosome</location>
    </subcellularLocation>
    <subcellularLocation>
        <location evidence="1">Nucleus</location>
    </subcellularLocation>
</comment>
<dbReference type="PANTHER" id="PTHR12977:SF4">
    <property type="entry name" value="HISTONE-LYSINE N-METHYLTRANSFERASE KMT5B"/>
    <property type="match status" value="1"/>
</dbReference>
<evidence type="ECO:0000256" key="1">
    <source>
        <dbReference type="ARBA" id="ARBA00004123"/>
    </source>
</evidence>
<evidence type="ECO:0000256" key="6">
    <source>
        <dbReference type="ARBA" id="ARBA00022691"/>
    </source>
</evidence>
<dbReference type="Gene3D" id="1.10.10.1700">
    <property type="entry name" value="Histone-lysine N-methyltransferase"/>
    <property type="match status" value="1"/>
</dbReference>
<keyword evidence="12" id="KW-1185">Reference proteome</keyword>
<keyword evidence="5" id="KW-0808">Transferase</keyword>
<feature type="compositionally biased region" description="Basic and acidic residues" evidence="9">
    <location>
        <begin position="294"/>
        <end position="309"/>
    </location>
</feature>
<dbReference type="OrthoDB" id="6627536at2759"/>
<feature type="region of interest" description="Disordered" evidence="9">
    <location>
        <begin position="270"/>
        <end position="332"/>
    </location>
</feature>
<dbReference type="Gene3D" id="2.170.270.10">
    <property type="entry name" value="SET domain"/>
    <property type="match status" value="1"/>
</dbReference>
<evidence type="ECO:0000256" key="2">
    <source>
        <dbReference type="ARBA" id="ARBA00004286"/>
    </source>
</evidence>
<dbReference type="GO" id="GO:0005694">
    <property type="term" value="C:chromosome"/>
    <property type="evidence" value="ECO:0007669"/>
    <property type="project" value="UniProtKB-SubCell"/>
</dbReference>
<evidence type="ECO:0000313" key="12">
    <source>
        <dbReference type="Proteomes" id="UP000054007"/>
    </source>
</evidence>
<keyword evidence="6" id="KW-0949">S-adenosyl-L-methionine</keyword>
<evidence type="ECO:0000256" key="8">
    <source>
        <dbReference type="ARBA" id="ARBA00023242"/>
    </source>
</evidence>
<dbReference type="InterPro" id="IPR041938">
    <property type="entry name" value="Hist-Lys_N-MTase_N"/>
</dbReference>
<evidence type="ECO:0000259" key="10">
    <source>
        <dbReference type="PROSITE" id="PS50280"/>
    </source>
</evidence>
<feature type="compositionally biased region" description="Acidic residues" evidence="9">
    <location>
        <begin position="273"/>
        <end position="283"/>
    </location>
</feature>
<evidence type="ECO:0000256" key="3">
    <source>
        <dbReference type="ARBA" id="ARBA00022454"/>
    </source>
</evidence>
<dbReference type="STRING" id="1314674.A0A0D7BCD0"/>
<dbReference type="SMART" id="SM00317">
    <property type="entry name" value="SET"/>
    <property type="match status" value="1"/>
</dbReference>